<evidence type="ECO:0000256" key="3">
    <source>
        <dbReference type="ARBA" id="ARBA00023163"/>
    </source>
</evidence>
<dbReference type="InterPro" id="IPR046335">
    <property type="entry name" value="LacI/GalR-like_sensor"/>
</dbReference>
<evidence type="ECO:0000259" key="4">
    <source>
        <dbReference type="PROSITE" id="PS50932"/>
    </source>
</evidence>
<dbReference type="PANTHER" id="PTHR30146">
    <property type="entry name" value="LACI-RELATED TRANSCRIPTIONAL REPRESSOR"/>
    <property type="match status" value="1"/>
</dbReference>
<dbReference type="InterPro" id="IPR000843">
    <property type="entry name" value="HTH_LacI"/>
</dbReference>
<dbReference type="InterPro" id="IPR028082">
    <property type="entry name" value="Peripla_BP_I"/>
</dbReference>
<dbReference type="PROSITE" id="PS00356">
    <property type="entry name" value="HTH_LACI_1"/>
    <property type="match status" value="1"/>
</dbReference>
<proteinExistence type="predicted"/>
<dbReference type="SUPFAM" id="SSF53822">
    <property type="entry name" value="Periplasmic binding protein-like I"/>
    <property type="match status" value="1"/>
</dbReference>
<dbReference type="CDD" id="cd01545">
    <property type="entry name" value="PBP1_SalR"/>
    <property type="match status" value="1"/>
</dbReference>
<dbReference type="PANTHER" id="PTHR30146:SF153">
    <property type="entry name" value="LACTOSE OPERON REPRESSOR"/>
    <property type="match status" value="1"/>
</dbReference>
<evidence type="ECO:0000313" key="6">
    <source>
        <dbReference type="Proteomes" id="UP001139353"/>
    </source>
</evidence>
<dbReference type="InterPro" id="IPR010982">
    <property type="entry name" value="Lambda_DNA-bd_dom_sf"/>
</dbReference>
<dbReference type="Gene3D" id="3.40.50.2300">
    <property type="match status" value="2"/>
</dbReference>
<sequence length="346" mass="36655">MNKRAGAPPTIIDVARQAGVSIKTVSRVMNKEPTVHADTRARVQEAVAALNYRPQLSARSLAGAKSFLIGLLYYDPSAAFVAGVQQGATLGCREAGRHLVVESLQENGADVQAQIESMLAALRPDGMILTPPLCDNPAILETLRAQRTPCVLISPAGEGHGMASVRMDDALAAEELTNLLISLGHKSIAFIEGNQAASQRRREGYERALKAHRLLPDPSRIVPGTFQFESGVEAARRLFALPEPPTAIFAANDFMALGALTEAQRRGIAVPGDVAIVGFDDSDAASLVWPPLTTVRQPLAEMAMAAVQMLLAGDARFDADAPAPVRVLPHEVIVRGSTAAPAKGRA</sequence>
<dbReference type="PRINTS" id="PR00036">
    <property type="entry name" value="HTHLACI"/>
</dbReference>
<reference evidence="5" key="1">
    <citation type="submission" date="2021-11" db="EMBL/GenBank/DDBJ databases">
        <title>BS-T2-15 a new species belonging to the Comamonadaceae family isolated from the soil of a French oak forest.</title>
        <authorList>
            <person name="Mieszkin S."/>
            <person name="Alain K."/>
        </authorList>
    </citation>
    <scope>NUCLEOTIDE SEQUENCE</scope>
    <source>
        <strain evidence="5">BS-T2-15</strain>
    </source>
</reference>
<keyword evidence="2 5" id="KW-0238">DNA-binding</keyword>
<evidence type="ECO:0000313" key="5">
    <source>
        <dbReference type="EMBL" id="MCK9685235.1"/>
    </source>
</evidence>
<protein>
    <submittedName>
        <fullName evidence="5">LacI family DNA-binding transcriptional regulator</fullName>
    </submittedName>
</protein>
<comment type="caution">
    <text evidence="5">The sequence shown here is derived from an EMBL/GenBank/DDBJ whole genome shotgun (WGS) entry which is preliminary data.</text>
</comment>
<organism evidence="5 6">
    <name type="scientific">Scleromatobacter humisilvae</name>
    <dbReference type="NCBI Taxonomy" id="2897159"/>
    <lineage>
        <taxon>Bacteria</taxon>
        <taxon>Pseudomonadati</taxon>
        <taxon>Pseudomonadota</taxon>
        <taxon>Betaproteobacteria</taxon>
        <taxon>Burkholderiales</taxon>
        <taxon>Sphaerotilaceae</taxon>
        <taxon>Scleromatobacter</taxon>
    </lineage>
</organism>
<dbReference type="RefSeq" id="WP_275681243.1">
    <property type="nucleotide sequence ID" value="NZ_JAJLJH010000001.1"/>
</dbReference>
<accession>A0A9X2C1Q3</accession>
<dbReference type="Gene3D" id="1.10.260.40">
    <property type="entry name" value="lambda repressor-like DNA-binding domains"/>
    <property type="match status" value="1"/>
</dbReference>
<name>A0A9X2C1Q3_9BURK</name>
<dbReference type="CDD" id="cd01392">
    <property type="entry name" value="HTH_LacI"/>
    <property type="match status" value="1"/>
</dbReference>
<dbReference type="SMART" id="SM00354">
    <property type="entry name" value="HTH_LACI"/>
    <property type="match status" value="1"/>
</dbReference>
<dbReference type="GO" id="GO:0003700">
    <property type="term" value="F:DNA-binding transcription factor activity"/>
    <property type="evidence" value="ECO:0007669"/>
    <property type="project" value="TreeGrafter"/>
</dbReference>
<keyword evidence="3" id="KW-0804">Transcription</keyword>
<dbReference type="Proteomes" id="UP001139353">
    <property type="component" value="Unassembled WGS sequence"/>
</dbReference>
<evidence type="ECO:0000256" key="2">
    <source>
        <dbReference type="ARBA" id="ARBA00023125"/>
    </source>
</evidence>
<feature type="domain" description="HTH lacI-type" evidence="4">
    <location>
        <begin position="9"/>
        <end position="63"/>
    </location>
</feature>
<dbReference type="Pfam" id="PF13377">
    <property type="entry name" value="Peripla_BP_3"/>
    <property type="match status" value="1"/>
</dbReference>
<dbReference type="GO" id="GO:0000976">
    <property type="term" value="F:transcription cis-regulatory region binding"/>
    <property type="evidence" value="ECO:0007669"/>
    <property type="project" value="TreeGrafter"/>
</dbReference>
<dbReference type="EMBL" id="JAJLJH010000001">
    <property type="protein sequence ID" value="MCK9685235.1"/>
    <property type="molecule type" value="Genomic_DNA"/>
</dbReference>
<dbReference type="PROSITE" id="PS50932">
    <property type="entry name" value="HTH_LACI_2"/>
    <property type="match status" value="1"/>
</dbReference>
<dbReference type="SUPFAM" id="SSF47413">
    <property type="entry name" value="lambda repressor-like DNA-binding domains"/>
    <property type="match status" value="1"/>
</dbReference>
<dbReference type="Pfam" id="PF00356">
    <property type="entry name" value="LacI"/>
    <property type="match status" value="1"/>
</dbReference>
<dbReference type="AlphaFoldDB" id="A0A9X2C1Q3"/>
<keyword evidence="1" id="KW-0805">Transcription regulation</keyword>
<gene>
    <name evidence="5" type="ORF">LPC04_05855</name>
</gene>
<evidence type="ECO:0000256" key="1">
    <source>
        <dbReference type="ARBA" id="ARBA00023015"/>
    </source>
</evidence>
<keyword evidence="6" id="KW-1185">Reference proteome</keyword>